<feature type="transmembrane region" description="Helical" evidence="1">
    <location>
        <begin position="108"/>
        <end position="127"/>
    </location>
</feature>
<dbReference type="PROSITE" id="PS51257">
    <property type="entry name" value="PROKAR_LIPOPROTEIN"/>
    <property type="match status" value="1"/>
</dbReference>
<feature type="transmembrane region" description="Helical" evidence="1">
    <location>
        <begin position="379"/>
        <end position="401"/>
    </location>
</feature>
<organism evidence="2 3">
    <name type="scientific">Pyrocoelia pectoralis</name>
    <dbReference type="NCBI Taxonomy" id="417401"/>
    <lineage>
        <taxon>Eukaryota</taxon>
        <taxon>Metazoa</taxon>
        <taxon>Ecdysozoa</taxon>
        <taxon>Arthropoda</taxon>
        <taxon>Hexapoda</taxon>
        <taxon>Insecta</taxon>
        <taxon>Pterygota</taxon>
        <taxon>Neoptera</taxon>
        <taxon>Endopterygota</taxon>
        <taxon>Coleoptera</taxon>
        <taxon>Polyphaga</taxon>
        <taxon>Elateriformia</taxon>
        <taxon>Elateroidea</taxon>
        <taxon>Lampyridae</taxon>
        <taxon>Lampyrinae</taxon>
        <taxon>Pyrocoelia</taxon>
    </lineage>
</organism>
<dbReference type="PANTHER" id="PTHR11360:SF237">
    <property type="entry name" value="MONOCARBOXYLATE TRANSPORTER 12-B-LIKE PROTEIN"/>
    <property type="match status" value="1"/>
</dbReference>
<feature type="transmembrane region" description="Helical" evidence="1">
    <location>
        <begin position="413"/>
        <end position="435"/>
    </location>
</feature>
<dbReference type="AlphaFoldDB" id="A0AAN7ZHD7"/>
<keyword evidence="3" id="KW-1185">Reference proteome</keyword>
<feature type="transmembrane region" description="Helical" evidence="1">
    <location>
        <begin position="84"/>
        <end position="102"/>
    </location>
</feature>
<comment type="caution">
    <text evidence="2">The sequence shown here is derived from an EMBL/GenBank/DDBJ whole genome shotgun (WGS) entry which is preliminary data.</text>
</comment>
<evidence type="ECO:0000313" key="3">
    <source>
        <dbReference type="Proteomes" id="UP001329430"/>
    </source>
</evidence>
<evidence type="ECO:0000313" key="2">
    <source>
        <dbReference type="EMBL" id="KAK5644012.1"/>
    </source>
</evidence>
<evidence type="ECO:0000256" key="1">
    <source>
        <dbReference type="SAM" id="Phobius"/>
    </source>
</evidence>
<dbReference type="Proteomes" id="UP001329430">
    <property type="component" value="Chromosome 5"/>
</dbReference>
<dbReference type="SUPFAM" id="SSF103473">
    <property type="entry name" value="MFS general substrate transporter"/>
    <property type="match status" value="1"/>
</dbReference>
<name>A0AAN7ZHD7_9COLE</name>
<evidence type="ECO:0008006" key="4">
    <source>
        <dbReference type="Google" id="ProtNLM"/>
    </source>
</evidence>
<dbReference type="Gene3D" id="1.20.1250.20">
    <property type="entry name" value="MFS general substrate transporter like domains"/>
    <property type="match status" value="2"/>
</dbReference>
<dbReference type="InterPro" id="IPR036259">
    <property type="entry name" value="MFS_trans_sf"/>
</dbReference>
<accession>A0AAN7ZHD7</accession>
<feature type="transmembrane region" description="Helical" evidence="1">
    <location>
        <begin position="12"/>
        <end position="40"/>
    </location>
</feature>
<dbReference type="InterPro" id="IPR050327">
    <property type="entry name" value="Proton-linked_MCT"/>
</dbReference>
<dbReference type="PANTHER" id="PTHR11360">
    <property type="entry name" value="MONOCARBOXYLATE TRANSPORTER"/>
    <property type="match status" value="1"/>
</dbReference>
<keyword evidence="1" id="KW-0472">Membrane</keyword>
<dbReference type="Pfam" id="PF07690">
    <property type="entry name" value="MFS_1"/>
    <property type="match status" value="1"/>
</dbReference>
<protein>
    <recommendedName>
        <fullName evidence="4">Monocarboxylate transporter</fullName>
    </recommendedName>
</protein>
<dbReference type="GO" id="GO:0008028">
    <property type="term" value="F:monocarboxylic acid transmembrane transporter activity"/>
    <property type="evidence" value="ECO:0007669"/>
    <property type="project" value="TreeGrafter"/>
</dbReference>
<keyword evidence="1" id="KW-0812">Transmembrane</keyword>
<proteinExistence type="predicted"/>
<sequence>MPRVRRFHPPDGGYGWIIVISSVLITSCITPIVQCFGLIYEKPFKEMGISATQISFLLHLYNSIMCTCCFVAGPLLKKYNFRQVAFVGCLTVCTGVSITYFSNTYEQLLITFCILIGIGQGLITQSVSLAINTYFKNRLTLAMSYSVTGTGLLPIITPQVTNILLTNYSTQGAVLILAGISLHSLAGALLLRPLYQKPRRTVSGETQIEQNEENSVATEHTPDEIRCLIRDEFKLSVTSKLRSLLNLELLKESSFVILIIGMSISYVAELNFNLINPFVLAELAQFSRDDVALAMSIQATGDICGRLLIPVMSHKLKWAAKPMYLISLIGSCIGRQVLVSFCDIRIVILTISILLGLAKGSRAVYQSLVLPEYINIERLPVAMGFLMILNGGLSIAVGPIIGFVHDFTKSYTYALQTASLLSMSCVMLWFVDELVRRIKCRRRSQTEEQQTTTT</sequence>
<reference evidence="2 3" key="1">
    <citation type="journal article" date="2024" name="Insects">
        <title>An Improved Chromosome-Level Genome Assembly of the Firefly Pyrocoelia pectoralis.</title>
        <authorList>
            <person name="Fu X."/>
            <person name="Meyer-Rochow V.B."/>
            <person name="Ballantyne L."/>
            <person name="Zhu X."/>
        </authorList>
    </citation>
    <scope>NUCLEOTIDE SEQUENCE [LARGE SCALE GENOMIC DNA]</scope>
    <source>
        <strain evidence="2">XCY_ONT2</strain>
    </source>
</reference>
<keyword evidence="1" id="KW-1133">Transmembrane helix</keyword>
<gene>
    <name evidence="2" type="ORF">RI129_007857</name>
</gene>
<feature type="transmembrane region" description="Helical" evidence="1">
    <location>
        <begin position="139"/>
        <end position="156"/>
    </location>
</feature>
<feature type="transmembrane region" description="Helical" evidence="1">
    <location>
        <begin position="52"/>
        <end position="72"/>
    </location>
</feature>
<dbReference type="InterPro" id="IPR011701">
    <property type="entry name" value="MFS"/>
</dbReference>
<dbReference type="EMBL" id="JAVRBK010000005">
    <property type="protein sequence ID" value="KAK5644012.1"/>
    <property type="molecule type" value="Genomic_DNA"/>
</dbReference>
<feature type="transmembrane region" description="Helical" evidence="1">
    <location>
        <begin position="168"/>
        <end position="191"/>
    </location>
</feature>